<reference evidence="2 3" key="1">
    <citation type="journal article" date="2011" name="Proc. Natl. Acad. Sci. U.S.A.">
        <title>Evolutionary erosion of yeast sex chromosomes by mating-type switching accidents.</title>
        <authorList>
            <person name="Gordon J.L."/>
            <person name="Armisen D."/>
            <person name="Proux-Wera E."/>
            <person name="Oheigeartaigh S.S."/>
            <person name="Byrne K.P."/>
            <person name="Wolfe K.H."/>
        </authorList>
    </citation>
    <scope>NUCLEOTIDE SEQUENCE [LARGE SCALE GENOMIC DNA]</scope>
    <source>
        <strain evidence="3">ATCC 24235 / CBS 4417 / NBRC 1672 / NRRL Y-8282 / UCD 70-5</strain>
    </source>
</reference>
<dbReference type="GO" id="GO:0008266">
    <property type="term" value="F:poly(U) RNA binding"/>
    <property type="evidence" value="ECO:0007669"/>
    <property type="project" value="EnsemblFungi"/>
</dbReference>
<dbReference type="OrthoDB" id="4084022at2759"/>
<dbReference type="EMBL" id="HE612859">
    <property type="protein sequence ID" value="CCE63017.1"/>
    <property type="molecule type" value="Genomic_DNA"/>
</dbReference>
<name>G8BT46_TETPH</name>
<dbReference type="GO" id="GO:0071030">
    <property type="term" value="P:nuclear mRNA surveillance of spliceosomal pre-mRNA splicing"/>
    <property type="evidence" value="ECO:0007669"/>
    <property type="project" value="EnsemblFungi"/>
</dbReference>
<dbReference type="Proteomes" id="UP000005666">
    <property type="component" value="Chromosome 4"/>
</dbReference>
<evidence type="ECO:0000313" key="3">
    <source>
        <dbReference type="Proteomes" id="UP000005666"/>
    </source>
</evidence>
<dbReference type="GO" id="GO:0071039">
    <property type="term" value="P:nuclear polyadenylation-dependent CUT catabolic process"/>
    <property type="evidence" value="ECO:0007669"/>
    <property type="project" value="EnsemblFungi"/>
</dbReference>
<proteinExistence type="predicted"/>
<keyword evidence="3" id="KW-1185">Reference proteome</keyword>
<dbReference type="Pfam" id="PF10175">
    <property type="entry name" value="MPP6"/>
    <property type="match status" value="1"/>
</dbReference>
<organism evidence="2 3">
    <name type="scientific">Tetrapisispora phaffii (strain ATCC 24235 / CBS 4417 / NBRC 1672 / NRRL Y-8282 / UCD 70-5)</name>
    <name type="common">Yeast</name>
    <name type="synonym">Fabospora phaffii</name>
    <dbReference type="NCBI Taxonomy" id="1071381"/>
    <lineage>
        <taxon>Eukaryota</taxon>
        <taxon>Fungi</taxon>
        <taxon>Dikarya</taxon>
        <taxon>Ascomycota</taxon>
        <taxon>Saccharomycotina</taxon>
        <taxon>Saccharomycetes</taxon>
        <taxon>Saccharomycetales</taxon>
        <taxon>Saccharomycetaceae</taxon>
        <taxon>Tetrapisispora</taxon>
    </lineage>
</organism>
<dbReference type="GO" id="GO:0005634">
    <property type="term" value="C:nucleus"/>
    <property type="evidence" value="ECO:0007669"/>
    <property type="project" value="EnsemblFungi"/>
</dbReference>
<dbReference type="OMA" id="FRDNSEW"/>
<evidence type="ECO:0000256" key="1">
    <source>
        <dbReference type="SAM" id="MobiDB-lite"/>
    </source>
</evidence>
<dbReference type="GO" id="GO:0071031">
    <property type="term" value="P:nuclear mRNA surveillance of mRNA 3'-end processing"/>
    <property type="evidence" value="ECO:0007669"/>
    <property type="project" value="EnsemblFungi"/>
</dbReference>
<feature type="region of interest" description="Disordered" evidence="1">
    <location>
        <begin position="131"/>
        <end position="189"/>
    </location>
</feature>
<dbReference type="GeneID" id="11534280"/>
<sequence>MSTPTPVTGKLTSRVMNMKFMKFANNGEELTDPRGNASGALNNANANHKGRDSAITKKFNEASEWKLERMKINPESSDKSVNTTLTRKIIKIKKTPTVVSNVGVASLQRLRTPETNMLPVMRGRRVIGEPEVTLGKRKADEGNEEPSDSLQKEVDEDSYEPSLDKIFKSSKKVDSKKNKNKKKKNSKKK</sequence>
<protein>
    <submittedName>
        <fullName evidence="2">Uncharacterized protein</fullName>
    </submittedName>
</protein>
<dbReference type="GO" id="GO:0071035">
    <property type="term" value="P:nuclear polyadenylation-dependent rRNA catabolic process"/>
    <property type="evidence" value="ECO:0007669"/>
    <property type="project" value="EnsemblFungi"/>
</dbReference>
<dbReference type="GO" id="GO:0044877">
    <property type="term" value="F:protein-containing complex binding"/>
    <property type="evidence" value="ECO:0007669"/>
    <property type="project" value="EnsemblFungi"/>
</dbReference>
<dbReference type="GO" id="GO:0005829">
    <property type="term" value="C:cytosol"/>
    <property type="evidence" value="ECO:0007669"/>
    <property type="project" value="EnsemblFungi"/>
</dbReference>
<dbReference type="AlphaFoldDB" id="G8BT46"/>
<feature type="compositionally biased region" description="Low complexity" evidence="1">
    <location>
        <begin position="35"/>
        <end position="47"/>
    </location>
</feature>
<feature type="region of interest" description="Disordered" evidence="1">
    <location>
        <begin position="27"/>
        <end position="51"/>
    </location>
</feature>
<dbReference type="KEGG" id="tpf:TPHA_0D03840"/>
<dbReference type="STRING" id="1071381.G8BT46"/>
<dbReference type="eggNOG" id="ENOG502SFA3">
    <property type="taxonomic scope" value="Eukaryota"/>
</dbReference>
<gene>
    <name evidence="2" type="primary">TPHA0D03840</name>
    <name evidence="2" type="ordered locus">TPHA_0D03840</name>
</gene>
<evidence type="ECO:0000313" key="2">
    <source>
        <dbReference type="EMBL" id="CCE63017.1"/>
    </source>
</evidence>
<feature type="compositionally biased region" description="Basic residues" evidence="1">
    <location>
        <begin position="178"/>
        <end position="189"/>
    </location>
</feature>
<dbReference type="GO" id="GO:0000467">
    <property type="term" value="P:exonucleolytic trimming to generate mature 3'-end of 5.8S rRNA from tricistronic rRNA transcript (SSU-rRNA, 5.8S rRNA, LSU-rRNA)"/>
    <property type="evidence" value="ECO:0007669"/>
    <property type="project" value="EnsemblFungi"/>
</dbReference>
<accession>G8BT46</accession>
<dbReference type="HOGENOM" id="CLU_132767_0_0_1"/>
<dbReference type="RefSeq" id="XP_003685451.1">
    <property type="nucleotide sequence ID" value="XM_003685403.1"/>
</dbReference>
<feature type="compositionally biased region" description="Basic and acidic residues" evidence="1">
    <location>
        <begin position="162"/>
        <end position="177"/>
    </location>
</feature>